<dbReference type="Gene3D" id="3.10.450.50">
    <property type="match status" value="1"/>
</dbReference>
<proteinExistence type="predicted"/>
<accession>A0ABV2UXT6</accession>
<comment type="caution">
    <text evidence="2">The sequence shown here is derived from an EMBL/GenBank/DDBJ whole genome shotgun (WGS) entry which is preliminary data.</text>
</comment>
<organism evidence="2 3">
    <name type="scientific">Streptomyces ossamyceticus</name>
    <dbReference type="NCBI Taxonomy" id="249581"/>
    <lineage>
        <taxon>Bacteria</taxon>
        <taxon>Bacillati</taxon>
        <taxon>Actinomycetota</taxon>
        <taxon>Actinomycetes</taxon>
        <taxon>Kitasatosporales</taxon>
        <taxon>Streptomycetaceae</taxon>
        <taxon>Streptomyces</taxon>
    </lineage>
</organism>
<sequence>MAGRRRALAGGVGVCLALTLLAGCGGAAPDSARADVEAMLARRATAVLERDAAAYRATEESTVTTSGQRATGAAEFANLRDLPLASWSYDLTGFRRTGDRATAETALRYRIRGYDKAPVTAVRTLTLARDDDGRWRVASDEPSDQGTEQLWEQGPIRAVRGERSLVLGVGRSNANLREYARLADRAVPAVTEAWGEDWARRVVVLVPKSLEEMAELLGAPASGYRGIAAVTTGEAGGAARAPADRIIVNPDAYAVLGAFGKQVVLTHETTHVATRAHTNAATPLWLSEGYADWAGYRATGRTAPEVAPELRRAVEAGRVPDALPTDADFGFTGDSGRLARAYESGWLACRLIADRWGEVRLDEFYRAVGAHGKRPGAVEGALKDVLGTDLAAFTAQWREYVRAQLH</sequence>
<dbReference type="InterPro" id="IPR006311">
    <property type="entry name" value="TAT_signal"/>
</dbReference>
<feature type="signal peptide" evidence="1">
    <location>
        <begin position="1"/>
        <end position="27"/>
    </location>
</feature>
<dbReference type="SUPFAM" id="SSF54427">
    <property type="entry name" value="NTF2-like"/>
    <property type="match status" value="1"/>
</dbReference>
<keyword evidence="1" id="KW-0732">Signal</keyword>
<dbReference type="EMBL" id="JBEXPZ010000021">
    <property type="protein sequence ID" value="MET9846357.1"/>
    <property type="molecule type" value="Genomic_DNA"/>
</dbReference>
<keyword evidence="3" id="KW-1185">Reference proteome</keyword>
<reference evidence="2 3" key="1">
    <citation type="submission" date="2024-06" db="EMBL/GenBank/DDBJ databases">
        <title>The Natural Products Discovery Center: Release of the First 8490 Sequenced Strains for Exploring Actinobacteria Biosynthetic Diversity.</title>
        <authorList>
            <person name="Kalkreuter E."/>
            <person name="Kautsar S.A."/>
            <person name="Yang D."/>
            <person name="Bader C.D."/>
            <person name="Teijaro C.N."/>
            <person name="Fluegel L."/>
            <person name="Davis C.M."/>
            <person name="Simpson J.R."/>
            <person name="Lauterbach L."/>
            <person name="Steele A.D."/>
            <person name="Gui C."/>
            <person name="Meng S."/>
            <person name="Li G."/>
            <person name="Viehrig K."/>
            <person name="Ye F."/>
            <person name="Su P."/>
            <person name="Kiefer A.F."/>
            <person name="Nichols A."/>
            <person name="Cepeda A.J."/>
            <person name="Yan W."/>
            <person name="Fan B."/>
            <person name="Jiang Y."/>
            <person name="Adhikari A."/>
            <person name="Zheng C.-J."/>
            <person name="Schuster L."/>
            <person name="Cowan T.M."/>
            <person name="Smanski M.J."/>
            <person name="Chevrette M.G."/>
            <person name="De Carvalho L.P.S."/>
            <person name="Shen B."/>
        </authorList>
    </citation>
    <scope>NUCLEOTIDE SEQUENCE [LARGE SCALE GENOMIC DNA]</scope>
    <source>
        <strain evidence="2 3">NPDC006434</strain>
    </source>
</reference>
<evidence type="ECO:0000256" key="1">
    <source>
        <dbReference type="SAM" id="SignalP"/>
    </source>
</evidence>
<dbReference type="Proteomes" id="UP001550210">
    <property type="component" value="Unassembled WGS sequence"/>
</dbReference>
<protein>
    <recommendedName>
        <fullName evidence="4">Lipoprotein</fullName>
    </recommendedName>
</protein>
<dbReference type="InterPro" id="IPR032710">
    <property type="entry name" value="NTF2-like_dom_sf"/>
</dbReference>
<gene>
    <name evidence="2" type="ORF">ABZZ21_17665</name>
</gene>
<name>A0ABV2UXT6_9ACTN</name>
<feature type="chain" id="PRO_5045611207" description="Lipoprotein" evidence="1">
    <location>
        <begin position="28"/>
        <end position="406"/>
    </location>
</feature>
<evidence type="ECO:0000313" key="3">
    <source>
        <dbReference type="Proteomes" id="UP001550210"/>
    </source>
</evidence>
<evidence type="ECO:0008006" key="4">
    <source>
        <dbReference type="Google" id="ProtNLM"/>
    </source>
</evidence>
<dbReference type="PROSITE" id="PS51318">
    <property type="entry name" value="TAT"/>
    <property type="match status" value="1"/>
</dbReference>
<dbReference type="PROSITE" id="PS51257">
    <property type="entry name" value="PROKAR_LIPOPROTEIN"/>
    <property type="match status" value="1"/>
</dbReference>
<dbReference type="RefSeq" id="WP_355397686.1">
    <property type="nucleotide sequence ID" value="NZ_JBEXPZ010000021.1"/>
</dbReference>
<evidence type="ECO:0000313" key="2">
    <source>
        <dbReference type="EMBL" id="MET9846357.1"/>
    </source>
</evidence>